<dbReference type="EMBL" id="SZYD01000422">
    <property type="protein sequence ID" value="KAD1846310.1"/>
    <property type="molecule type" value="Genomic_DNA"/>
</dbReference>
<organism evidence="1 2">
    <name type="scientific">Mikania micrantha</name>
    <name type="common">bitter vine</name>
    <dbReference type="NCBI Taxonomy" id="192012"/>
    <lineage>
        <taxon>Eukaryota</taxon>
        <taxon>Viridiplantae</taxon>
        <taxon>Streptophyta</taxon>
        <taxon>Embryophyta</taxon>
        <taxon>Tracheophyta</taxon>
        <taxon>Spermatophyta</taxon>
        <taxon>Magnoliopsida</taxon>
        <taxon>eudicotyledons</taxon>
        <taxon>Gunneridae</taxon>
        <taxon>Pentapetalae</taxon>
        <taxon>asterids</taxon>
        <taxon>campanulids</taxon>
        <taxon>Asterales</taxon>
        <taxon>Asteraceae</taxon>
        <taxon>Asteroideae</taxon>
        <taxon>Heliantheae alliance</taxon>
        <taxon>Eupatorieae</taxon>
        <taxon>Mikania</taxon>
    </lineage>
</organism>
<gene>
    <name evidence="1" type="ORF">E3N88_42218</name>
</gene>
<protein>
    <submittedName>
        <fullName evidence="1">Uncharacterized protein</fullName>
    </submittedName>
</protein>
<dbReference type="PROSITE" id="PS51257">
    <property type="entry name" value="PROKAR_LIPOPROTEIN"/>
    <property type="match status" value="1"/>
</dbReference>
<evidence type="ECO:0000313" key="1">
    <source>
        <dbReference type="EMBL" id="KAD1846310.1"/>
    </source>
</evidence>
<reference evidence="1 2" key="1">
    <citation type="submission" date="2019-05" db="EMBL/GenBank/DDBJ databases">
        <title>Mikania micrantha, genome provides insights into the molecular mechanism of rapid growth.</title>
        <authorList>
            <person name="Liu B."/>
        </authorList>
    </citation>
    <scope>NUCLEOTIDE SEQUENCE [LARGE SCALE GENOMIC DNA]</scope>
    <source>
        <strain evidence="1">NLD-2019</strain>
        <tissue evidence="1">Leaf</tissue>
    </source>
</reference>
<dbReference type="AlphaFoldDB" id="A0A5N6LIG1"/>
<keyword evidence="2" id="KW-1185">Reference proteome</keyword>
<proteinExistence type="predicted"/>
<accession>A0A5N6LIG1</accession>
<sequence length="120" mass="13447">MDPSRYATVPWLTASGCAKKTGSRDFRISPRYAKDILIGLRVLHHIPTKNHRNQAFKAARIIIGVILCIGEPFGVLGSLEKKLRNLERPPTARTSSSATIFTGFCILRYLRHALEDRMLG</sequence>
<evidence type="ECO:0000313" key="2">
    <source>
        <dbReference type="Proteomes" id="UP000326396"/>
    </source>
</evidence>
<comment type="caution">
    <text evidence="1">The sequence shown here is derived from an EMBL/GenBank/DDBJ whole genome shotgun (WGS) entry which is preliminary data.</text>
</comment>
<name>A0A5N6LIG1_9ASTR</name>
<dbReference type="Proteomes" id="UP000326396">
    <property type="component" value="Unassembled WGS sequence"/>
</dbReference>